<organism evidence="1 2">
    <name type="scientific">Acetivibrio mesophilus</name>
    <dbReference type="NCBI Taxonomy" id="2487273"/>
    <lineage>
        <taxon>Bacteria</taxon>
        <taxon>Bacillati</taxon>
        <taxon>Bacillota</taxon>
        <taxon>Clostridia</taxon>
        <taxon>Eubacteriales</taxon>
        <taxon>Oscillospiraceae</taxon>
        <taxon>Acetivibrio</taxon>
    </lineage>
</organism>
<reference evidence="2" key="1">
    <citation type="submission" date="2018-11" db="EMBL/GenBank/DDBJ databases">
        <title>Genome sequencing of a novel mesophilic and cellulolytic organism within the genus Hungateiclostridium.</title>
        <authorList>
            <person name="Rettenmaier R."/>
            <person name="Liebl W."/>
            <person name="Zverlov V."/>
        </authorList>
    </citation>
    <scope>NUCLEOTIDE SEQUENCE [LARGE SCALE GENOMIC DNA]</scope>
    <source>
        <strain evidence="2">N2K1</strain>
    </source>
</reference>
<protein>
    <submittedName>
        <fullName evidence="1">Uncharacterized protein</fullName>
    </submittedName>
</protein>
<gene>
    <name evidence="1" type="ORF">EFD62_01460</name>
</gene>
<accession>A0A4Q0I8B1</accession>
<dbReference type="AlphaFoldDB" id="A0A4Q0I8B1"/>
<dbReference type="Proteomes" id="UP000289166">
    <property type="component" value="Unassembled WGS sequence"/>
</dbReference>
<name>A0A4Q0I8B1_9FIRM</name>
<comment type="caution">
    <text evidence="1">The sequence shown here is derived from an EMBL/GenBank/DDBJ whole genome shotgun (WGS) entry which is preliminary data.</text>
</comment>
<evidence type="ECO:0000313" key="2">
    <source>
        <dbReference type="Proteomes" id="UP000289166"/>
    </source>
</evidence>
<proteinExistence type="predicted"/>
<dbReference type="EMBL" id="RLII01000001">
    <property type="protein sequence ID" value="RXE60623.1"/>
    <property type="molecule type" value="Genomic_DNA"/>
</dbReference>
<keyword evidence="2" id="KW-1185">Reference proteome</keyword>
<sequence>MKFGCLQQEKEKYDMDEKFMTFLNDVPADMQGFVLDLDKLLTEKGCKRVIKEAKRGFVTSYNSPSTGKVLLNYVFRKSGVKMRIYTAGIARYESILANFPDKMKKEIIKACDCKKLIGDTCSPTCPGGYAFMMDGVEYKKCRSMAFFHELNKESSTYIQKLIEAEIAS</sequence>
<evidence type="ECO:0000313" key="1">
    <source>
        <dbReference type="EMBL" id="RXE60623.1"/>
    </source>
</evidence>